<dbReference type="SUPFAM" id="SSF53254">
    <property type="entry name" value="Phosphoglycerate mutase-like"/>
    <property type="match status" value="1"/>
</dbReference>
<evidence type="ECO:0000313" key="1">
    <source>
        <dbReference type="EMBL" id="MBK7415931.1"/>
    </source>
</evidence>
<organism evidence="1 2">
    <name type="scientific">Candidatus Dechloromonas phosphorivorans</name>
    <dbReference type="NCBI Taxonomy" id="2899244"/>
    <lineage>
        <taxon>Bacteria</taxon>
        <taxon>Pseudomonadati</taxon>
        <taxon>Pseudomonadota</taxon>
        <taxon>Betaproteobacteria</taxon>
        <taxon>Rhodocyclales</taxon>
        <taxon>Azonexaceae</taxon>
        <taxon>Dechloromonas</taxon>
    </lineage>
</organism>
<proteinExistence type="predicted"/>
<accession>A0A935KC09</accession>
<dbReference type="CDD" id="cd07067">
    <property type="entry name" value="HP_PGM_like"/>
    <property type="match status" value="1"/>
</dbReference>
<dbReference type="Gene3D" id="3.40.50.1240">
    <property type="entry name" value="Phosphoglycerate mutase-like"/>
    <property type="match status" value="1"/>
</dbReference>
<dbReference type="Pfam" id="PF00300">
    <property type="entry name" value="His_Phos_1"/>
    <property type="match status" value="1"/>
</dbReference>
<sequence>MILHLIRHPKPCIEPGICYGQLDISAENSAAIAGQLKRQLPDNLPLWSSPLRRCRELAACLHIQPLFDERLAEMNFGDWEGQAWDDIPRTQLDAWAADVAGYAPPGGESPLSLQRRALDFVADLNVPEAVIVTHAGVIRTLLAHWHDLPPERWTELVFAYGSCTRVDVPR</sequence>
<dbReference type="SMART" id="SM00855">
    <property type="entry name" value="PGAM"/>
    <property type="match status" value="1"/>
</dbReference>
<gene>
    <name evidence="1" type="ORF">IPJ38_13255</name>
</gene>
<name>A0A935KC09_9RHOO</name>
<dbReference type="EMBL" id="JADJMS010000028">
    <property type="protein sequence ID" value="MBK7415931.1"/>
    <property type="molecule type" value="Genomic_DNA"/>
</dbReference>
<protein>
    <submittedName>
        <fullName evidence="1">Alpha-ribazole phosphatase family protein</fullName>
    </submittedName>
</protein>
<evidence type="ECO:0000313" key="2">
    <source>
        <dbReference type="Proteomes" id="UP000739411"/>
    </source>
</evidence>
<dbReference type="Proteomes" id="UP000739411">
    <property type="component" value="Unassembled WGS sequence"/>
</dbReference>
<reference evidence="1 2" key="1">
    <citation type="submission" date="2020-10" db="EMBL/GenBank/DDBJ databases">
        <title>Connecting structure to function with the recovery of over 1000 high-quality activated sludge metagenome-assembled genomes encoding full-length rRNA genes using long-read sequencing.</title>
        <authorList>
            <person name="Singleton C.M."/>
            <person name="Petriglieri F."/>
            <person name="Kristensen J.M."/>
            <person name="Kirkegaard R.H."/>
            <person name="Michaelsen T.Y."/>
            <person name="Andersen M.H."/>
            <person name="Karst S.M."/>
            <person name="Dueholm M.S."/>
            <person name="Nielsen P.H."/>
            <person name="Albertsen M."/>
        </authorList>
    </citation>
    <scope>NUCLEOTIDE SEQUENCE [LARGE SCALE GENOMIC DNA]</scope>
    <source>
        <strain evidence="1">EsbW_18-Q3-R4-48_BATAC.463</strain>
    </source>
</reference>
<comment type="caution">
    <text evidence="1">The sequence shown here is derived from an EMBL/GenBank/DDBJ whole genome shotgun (WGS) entry which is preliminary data.</text>
</comment>
<dbReference type="InterPro" id="IPR029033">
    <property type="entry name" value="His_PPase_superfam"/>
</dbReference>
<dbReference type="InterPro" id="IPR013078">
    <property type="entry name" value="His_Pase_superF_clade-1"/>
</dbReference>
<dbReference type="AlphaFoldDB" id="A0A935KC09"/>